<dbReference type="Gene3D" id="1.10.10.10">
    <property type="entry name" value="Winged helix-like DNA-binding domain superfamily/Winged helix DNA-binding domain"/>
    <property type="match status" value="1"/>
</dbReference>
<proteinExistence type="predicted"/>
<dbReference type="SMART" id="SM00895">
    <property type="entry name" value="FCD"/>
    <property type="match status" value="1"/>
</dbReference>
<evidence type="ECO:0000313" key="4">
    <source>
        <dbReference type="EMBL" id="QPM89173.1"/>
    </source>
</evidence>
<dbReference type="GO" id="GO:0003700">
    <property type="term" value="F:DNA-binding transcription factor activity"/>
    <property type="evidence" value="ECO:0007669"/>
    <property type="project" value="InterPro"/>
</dbReference>
<keyword evidence="2" id="KW-0238">DNA-binding</keyword>
<dbReference type="Proteomes" id="UP000283786">
    <property type="component" value="Chromosome"/>
</dbReference>
<evidence type="ECO:0000256" key="3">
    <source>
        <dbReference type="ARBA" id="ARBA00023163"/>
    </source>
</evidence>
<dbReference type="KEGG" id="palw:PSAL_003840"/>
<dbReference type="PANTHER" id="PTHR43537">
    <property type="entry name" value="TRANSCRIPTIONAL REGULATOR, GNTR FAMILY"/>
    <property type="match status" value="1"/>
</dbReference>
<dbReference type="RefSeq" id="WP_119839747.1">
    <property type="nucleotide sequence ID" value="NZ_CP060436.1"/>
</dbReference>
<dbReference type="Gene3D" id="1.20.120.530">
    <property type="entry name" value="GntR ligand-binding domain-like"/>
    <property type="match status" value="1"/>
</dbReference>
<sequence length="214" mass="23875">MAKDNTQVTTLVQRLGSMIIAGDFRPGERLLEDTLTEEMGLGRTPLREALLVLQGQGMIDRRKGWYVPETRPAEVPNLFEARAVAEEALAVLATRRGGPDLAVQLEQLCDRMETYPDISRAELNALNQTFHEAIRDAAANPHIAEFWDRAQFRHWQLRLPIMFSQDQILMAHTEHRRIADAVSAGQADAAGAAARAHVEATARIVTEALETVRM</sequence>
<dbReference type="GO" id="GO:0003677">
    <property type="term" value="F:DNA binding"/>
    <property type="evidence" value="ECO:0007669"/>
    <property type="project" value="UniProtKB-KW"/>
</dbReference>
<dbReference type="SUPFAM" id="SSF48008">
    <property type="entry name" value="GntR ligand-binding domain-like"/>
    <property type="match status" value="1"/>
</dbReference>
<keyword evidence="1" id="KW-0805">Transcription regulation</keyword>
<dbReference type="InterPro" id="IPR011711">
    <property type="entry name" value="GntR_C"/>
</dbReference>
<evidence type="ECO:0000256" key="2">
    <source>
        <dbReference type="ARBA" id="ARBA00023125"/>
    </source>
</evidence>
<dbReference type="SUPFAM" id="SSF46785">
    <property type="entry name" value="Winged helix' DNA-binding domain"/>
    <property type="match status" value="1"/>
</dbReference>
<dbReference type="AlphaFoldDB" id="A0A418SFF9"/>
<name>A0A418SFF9_9RHOB</name>
<dbReference type="InterPro" id="IPR036390">
    <property type="entry name" value="WH_DNA-bd_sf"/>
</dbReference>
<reference evidence="4 5" key="1">
    <citation type="submission" date="2020-08" db="EMBL/GenBank/DDBJ databases">
        <title>Genome sequence of Rhodobacteraceae bacterium Lw-13e.</title>
        <authorList>
            <person name="Poehlein A."/>
            <person name="Wolter L."/>
            <person name="Daniel R."/>
            <person name="Brinkhoff T."/>
        </authorList>
    </citation>
    <scope>NUCLEOTIDE SEQUENCE [LARGE SCALE GENOMIC DNA]</scope>
    <source>
        <strain evidence="4 5">Lw-13e</strain>
    </source>
</reference>
<organism evidence="4 5">
    <name type="scientific">Pseudooceanicola algae</name>
    <dbReference type="NCBI Taxonomy" id="1537215"/>
    <lineage>
        <taxon>Bacteria</taxon>
        <taxon>Pseudomonadati</taxon>
        <taxon>Pseudomonadota</taxon>
        <taxon>Alphaproteobacteria</taxon>
        <taxon>Rhodobacterales</taxon>
        <taxon>Paracoccaceae</taxon>
        <taxon>Pseudooceanicola</taxon>
    </lineage>
</organism>
<dbReference type="InterPro" id="IPR008920">
    <property type="entry name" value="TF_FadR/GntR_C"/>
</dbReference>
<dbReference type="OrthoDB" id="8114900at2"/>
<evidence type="ECO:0000256" key="1">
    <source>
        <dbReference type="ARBA" id="ARBA00023015"/>
    </source>
</evidence>
<protein>
    <submittedName>
        <fullName evidence="4">HTH-type transcriptional repressor GlaR</fullName>
    </submittedName>
</protein>
<evidence type="ECO:0000313" key="5">
    <source>
        <dbReference type="Proteomes" id="UP000283786"/>
    </source>
</evidence>
<dbReference type="PROSITE" id="PS50949">
    <property type="entry name" value="HTH_GNTR"/>
    <property type="match status" value="1"/>
</dbReference>
<keyword evidence="5" id="KW-1185">Reference proteome</keyword>
<dbReference type="Pfam" id="PF07729">
    <property type="entry name" value="FCD"/>
    <property type="match status" value="1"/>
</dbReference>
<dbReference type="EMBL" id="CP060436">
    <property type="protein sequence ID" value="QPM89173.1"/>
    <property type="molecule type" value="Genomic_DNA"/>
</dbReference>
<dbReference type="Pfam" id="PF00392">
    <property type="entry name" value="GntR"/>
    <property type="match status" value="1"/>
</dbReference>
<accession>A0A418SFF9</accession>
<dbReference type="SMART" id="SM00345">
    <property type="entry name" value="HTH_GNTR"/>
    <property type="match status" value="1"/>
</dbReference>
<dbReference type="InterPro" id="IPR000524">
    <property type="entry name" value="Tscrpt_reg_HTH_GntR"/>
</dbReference>
<dbReference type="InterPro" id="IPR036388">
    <property type="entry name" value="WH-like_DNA-bd_sf"/>
</dbReference>
<dbReference type="PANTHER" id="PTHR43537:SF44">
    <property type="entry name" value="GNTR FAMILY REGULATORY PROTEIN"/>
    <property type="match status" value="1"/>
</dbReference>
<gene>
    <name evidence="4" type="primary">glaR_1</name>
    <name evidence="4" type="ORF">PSAL_003840</name>
</gene>
<keyword evidence="3" id="KW-0804">Transcription</keyword>